<dbReference type="InterPro" id="IPR041373">
    <property type="entry name" value="RT_RNaseH"/>
</dbReference>
<keyword evidence="10" id="KW-1185">Reference proteome</keyword>
<comment type="caution">
    <text evidence="9">The sequence shown here is derived from an EMBL/GenBank/DDBJ whole genome shotgun (WGS) entry which is preliminary data.</text>
</comment>
<keyword evidence="3" id="KW-0540">Nuclease</keyword>
<evidence type="ECO:0000256" key="4">
    <source>
        <dbReference type="ARBA" id="ARBA00022759"/>
    </source>
</evidence>
<dbReference type="Pfam" id="PF17917">
    <property type="entry name" value="RT_RNaseH"/>
    <property type="match status" value="1"/>
</dbReference>
<evidence type="ECO:0000313" key="9">
    <source>
        <dbReference type="EMBL" id="KAK9081368.1"/>
    </source>
</evidence>
<keyword evidence="4" id="KW-0255">Endonuclease</keyword>
<evidence type="ECO:0000256" key="5">
    <source>
        <dbReference type="ARBA" id="ARBA00022801"/>
    </source>
</evidence>
<dbReference type="InterPro" id="IPR043128">
    <property type="entry name" value="Rev_trsase/Diguanyl_cyclase"/>
</dbReference>
<keyword evidence="2" id="KW-0548">Nucleotidyltransferase</keyword>
<evidence type="ECO:0000259" key="8">
    <source>
        <dbReference type="Pfam" id="PF17917"/>
    </source>
</evidence>
<feature type="domain" description="Reverse transcriptase RNase H-like" evidence="8">
    <location>
        <begin position="40"/>
        <end position="128"/>
    </location>
</feature>
<sequence>MTKLTQKDVKFHWSEGCEEAFAQMKKLLTTAPVLILPKAGKSFMVYTDASRLGLGCVLMQKKVAYALRQLKIHEKNYPTHDLELAAVVFALKIWRHYLYGERFTLYTDHKSLKIPREKKQKQKGKRWVGESGRFETGSTQTHIKQEEKNGGKLEKISEKF</sequence>
<feature type="compositionally biased region" description="Basic and acidic residues" evidence="7">
    <location>
        <begin position="143"/>
        <end position="160"/>
    </location>
</feature>
<dbReference type="GO" id="GO:0003824">
    <property type="term" value="F:catalytic activity"/>
    <property type="evidence" value="ECO:0007669"/>
    <property type="project" value="UniProtKB-KW"/>
</dbReference>
<dbReference type="Proteomes" id="UP001420932">
    <property type="component" value="Unassembled WGS sequence"/>
</dbReference>
<dbReference type="FunFam" id="3.10.20.370:FF:000001">
    <property type="entry name" value="Retrovirus-related Pol polyprotein from transposon 17.6-like protein"/>
    <property type="match status" value="1"/>
</dbReference>
<dbReference type="PANTHER" id="PTHR37984:SF5">
    <property type="entry name" value="PROTEIN NYNRIN-LIKE"/>
    <property type="match status" value="1"/>
</dbReference>
<evidence type="ECO:0000256" key="6">
    <source>
        <dbReference type="ARBA" id="ARBA00022918"/>
    </source>
</evidence>
<protein>
    <recommendedName>
        <fullName evidence="8">Reverse transcriptase RNase H-like domain-containing protein</fullName>
    </recommendedName>
</protein>
<keyword evidence="1" id="KW-0808">Transferase</keyword>
<evidence type="ECO:0000313" key="10">
    <source>
        <dbReference type="Proteomes" id="UP001420932"/>
    </source>
</evidence>
<dbReference type="InterPro" id="IPR050951">
    <property type="entry name" value="Retrovirus_Pol_polyprotein"/>
</dbReference>
<accession>A0AAP0E284</accession>
<dbReference type="SUPFAM" id="SSF56672">
    <property type="entry name" value="DNA/RNA polymerases"/>
    <property type="match status" value="1"/>
</dbReference>
<organism evidence="9 10">
    <name type="scientific">Stephania yunnanensis</name>
    <dbReference type="NCBI Taxonomy" id="152371"/>
    <lineage>
        <taxon>Eukaryota</taxon>
        <taxon>Viridiplantae</taxon>
        <taxon>Streptophyta</taxon>
        <taxon>Embryophyta</taxon>
        <taxon>Tracheophyta</taxon>
        <taxon>Spermatophyta</taxon>
        <taxon>Magnoliopsida</taxon>
        <taxon>Ranunculales</taxon>
        <taxon>Menispermaceae</taxon>
        <taxon>Menispermoideae</taxon>
        <taxon>Cissampelideae</taxon>
        <taxon>Stephania</taxon>
    </lineage>
</organism>
<dbReference type="EMBL" id="JBBNAF010000055">
    <property type="protein sequence ID" value="KAK9081368.1"/>
    <property type="molecule type" value="Genomic_DNA"/>
</dbReference>
<reference evidence="9 10" key="1">
    <citation type="submission" date="2024-01" db="EMBL/GenBank/DDBJ databases">
        <title>Genome assemblies of Stephania.</title>
        <authorList>
            <person name="Yang L."/>
        </authorList>
    </citation>
    <scope>NUCLEOTIDE SEQUENCE [LARGE SCALE GENOMIC DNA]</scope>
    <source>
        <strain evidence="9">YNDBR</strain>
        <tissue evidence="9">Leaf</tissue>
    </source>
</reference>
<gene>
    <name evidence="9" type="ORF">Syun_031147</name>
</gene>
<evidence type="ECO:0000256" key="1">
    <source>
        <dbReference type="ARBA" id="ARBA00022679"/>
    </source>
</evidence>
<evidence type="ECO:0000256" key="7">
    <source>
        <dbReference type="SAM" id="MobiDB-lite"/>
    </source>
</evidence>
<dbReference type="AlphaFoldDB" id="A0AAP0E284"/>
<evidence type="ECO:0000256" key="2">
    <source>
        <dbReference type="ARBA" id="ARBA00022695"/>
    </source>
</evidence>
<dbReference type="InterPro" id="IPR043502">
    <property type="entry name" value="DNA/RNA_pol_sf"/>
</dbReference>
<keyword evidence="6" id="KW-0695">RNA-directed DNA polymerase</keyword>
<proteinExistence type="predicted"/>
<dbReference type="PANTHER" id="PTHR37984">
    <property type="entry name" value="PROTEIN CBG26694"/>
    <property type="match status" value="1"/>
</dbReference>
<dbReference type="CDD" id="cd09274">
    <property type="entry name" value="RNase_HI_RT_Ty3"/>
    <property type="match status" value="1"/>
</dbReference>
<dbReference type="Gene3D" id="3.30.70.270">
    <property type="match status" value="1"/>
</dbReference>
<name>A0AAP0E284_9MAGN</name>
<keyword evidence="5" id="KW-0378">Hydrolase</keyword>
<feature type="region of interest" description="Disordered" evidence="7">
    <location>
        <begin position="114"/>
        <end position="160"/>
    </location>
</feature>
<evidence type="ECO:0000256" key="3">
    <source>
        <dbReference type="ARBA" id="ARBA00022722"/>
    </source>
</evidence>